<feature type="region of interest" description="Disordered" evidence="1">
    <location>
        <begin position="145"/>
        <end position="171"/>
    </location>
</feature>
<feature type="region of interest" description="Disordered" evidence="1">
    <location>
        <begin position="202"/>
        <end position="231"/>
    </location>
</feature>
<dbReference type="Proteomes" id="UP000693970">
    <property type="component" value="Unassembled WGS sequence"/>
</dbReference>
<evidence type="ECO:0000313" key="3">
    <source>
        <dbReference type="Proteomes" id="UP000693970"/>
    </source>
</evidence>
<protein>
    <submittedName>
        <fullName evidence="2">Uncharacterized protein</fullName>
    </submittedName>
</protein>
<evidence type="ECO:0000256" key="1">
    <source>
        <dbReference type="SAM" id="MobiDB-lite"/>
    </source>
</evidence>
<feature type="region of interest" description="Disordered" evidence="1">
    <location>
        <begin position="1525"/>
        <end position="1547"/>
    </location>
</feature>
<dbReference type="EMBL" id="JAGRRH010000014">
    <property type="protein sequence ID" value="KAG7359304.1"/>
    <property type="molecule type" value="Genomic_DNA"/>
</dbReference>
<reference evidence="2" key="1">
    <citation type="journal article" date="2021" name="Sci. Rep.">
        <title>Diploid genomic architecture of Nitzschia inconspicua, an elite biomass production diatom.</title>
        <authorList>
            <person name="Oliver A."/>
            <person name="Podell S."/>
            <person name="Pinowska A."/>
            <person name="Traller J.C."/>
            <person name="Smith S.R."/>
            <person name="McClure R."/>
            <person name="Beliaev A."/>
            <person name="Bohutskyi P."/>
            <person name="Hill E.A."/>
            <person name="Rabines A."/>
            <person name="Zheng H."/>
            <person name="Allen L.Z."/>
            <person name="Kuo A."/>
            <person name="Grigoriev I.V."/>
            <person name="Allen A.E."/>
            <person name="Hazlebeck D."/>
            <person name="Allen E.E."/>
        </authorList>
    </citation>
    <scope>NUCLEOTIDE SEQUENCE</scope>
    <source>
        <strain evidence="2">Hildebrandi</strain>
    </source>
</reference>
<proteinExistence type="predicted"/>
<gene>
    <name evidence="2" type="ORF">IV203_015893</name>
</gene>
<evidence type="ECO:0000313" key="2">
    <source>
        <dbReference type="EMBL" id="KAG7359304.1"/>
    </source>
</evidence>
<feature type="compositionally biased region" description="Polar residues" evidence="1">
    <location>
        <begin position="152"/>
        <end position="166"/>
    </location>
</feature>
<sequence>MSSFFTNILSRVSTTPSKTEKKDATLSSQPKTSSSWSSFLSPKSFLSQVVAQALSEFFIIEDPIQQIQSVLCGSSGSSKNNNRIVLRNLQFQPKTILSNEDHALRYTGSVQSVEFSWTWGGNDQTSWIREIVLLVRGVSVHVSQSRIDETEANSPNNDDLGSNTSSDTKDAQSYLERYVQQIMDHLTLKLEDVQVTVDVVATPNNDDKNRDETTASQQQEQEQQQQPRGPRQQIMVQLQSLCLLSKGKQQNLIDDGEHVLVNEAEDTNSSMVLSQRLSVHRFAVDLVVLENPSEQPRRLRFLEPFGYAAQVTRTQGRRFQDGFLKGLEVQGEVFYDTNNNNSVQEHDARWTLRLGRTQVKTVCDFLAMLTKFQPKVITGETVEAETGSHYQPWFDDLAKHSMDNNDVPGNATNSSTRMILPLPALAFIFETDHAEDDTRIDMPDCIFSCRLDGSLCQVEGEGTISINDTCPLLQLPNGAGWVLDGVAKTLVVQKQHEEEEERDSALVAHINLEAEKLQRLIGSLKQVAKVMQEAIPPLDAEELWEGVEKTVTEEWKAWQKQNESSLFSIAIMGSVSLHVASKDDWFDATMGASSVVVRADGTLWQLQTGLMGLGPTSLGNASLMIPAGNFDSSMNEFCFHGDVSAQLESMAMGEKLVDFFSTFAGHFTSDEDANTSASLVEIPTVALPFPVKVPLLNFSIFDPSMDVSLKKINAFQSTVNVGSVSFHDGSGMCLLGSGLSISHGSDTIGGKLQILESLCVPEVATIQRTEGISFIYDHTSLRLEMNTLSVELPETRQKDTKSMPSNPLNFPISLSLGSSRVIIGSTGFDVTTGRIDLSAIPDGDLVRLEQCGKLNLTLTCQATGNQFEAAVGIPEVKDLRMDVDMTTMRMVYLRCSCPQVGSTSFGKVVASAPTLCFEPTLNTISVKEEASVFIESIDEASKILDFCQPLIEYFSDPNCSDPTYKIMVTKGIVLTEMPSSFKITVEGASFNGDNAIQINRIHMAEKSSGTSASFTGISCRLAPMTVMIRSIDTLVAPAFFCLKEPIQQFQCWYTESLESSELSMVMPSVSIVMAPTSPEAPVASNSNTTTLALPCNINCSIEDLSVVTSGKVEAQTKIQQLFLSLKNQPKHPFNPLEEMRNTMMLCLSFHRVQNAMLQLNQGKLSTEIMETTGEEFHRLHFQADDGMVSAGFSSIDWDSVFSGSMPNSETHPEIRLPFVCVEQLELRLKYQGKVVGTDTKIMIPKFVGTEMTTSNDIVKHFKNGILRRVPAFLAKGNVLGANLGDSAASTAGMIALGASSSIASAGAGVAGILAYDGVVGAIKSGKQARGVSEHEKYQFGDITRGSIRAMGSVRQGGAGVMTSSAKEYANENSSRLGSAAGSTVGLIAGATLLGPVGLVAGAVVGARAGATAFRNRQKTQTSTASNTSVGATTNDDQIDLLNDSFVASPSGGATANDAQIDLLDDSFVAPPSRGGFAPPSLIAANSGQLSTAVPLQQQPSYHIQEQQSRAVATSMAGELQLPTAQRQTAQFPAHATQPALPSLQAQHQQRGYKLGDFSRGVIARGKEKDGRGGNDGYKFGDFTRGLFSYDKRIPGTNYRVSKVKEEECLR</sequence>
<feature type="compositionally biased region" description="Polar residues" evidence="1">
    <location>
        <begin position="1418"/>
        <end position="1435"/>
    </location>
</feature>
<reference evidence="2" key="2">
    <citation type="submission" date="2021-04" db="EMBL/GenBank/DDBJ databases">
        <authorList>
            <person name="Podell S."/>
        </authorList>
    </citation>
    <scope>NUCLEOTIDE SEQUENCE</scope>
    <source>
        <strain evidence="2">Hildebrandi</strain>
    </source>
</reference>
<accession>A0A9K3LCQ1</accession>
<feature type="region of interest" description="Disordered" evidence="1">
    <location>
        <begin position="1412"/>
        <end position="1435"/>
    </location>
</feature>
<feature type="compositionally biased region" description="Low complexity" evidence="1">
    <location>
        <begin position="217"/>
        <end position="231"/>
    </location>
</feature>
<name>A0A9K3LCQ1_9STRA</name>
<feature type="compositionally biased region" description="Low complexity" evidence="1">
    <location>
        <begin position="27"/>
        <end position="38"/>
    </location>
</feature>
<comment type="caution">
    <text evidence="2">The sequence shown here is derived from an EMBL/GenBank/DDBJ whole genome shotgun (WGS) entry which is preliminary data.</text>
</comment>
<keyword evidence="3" id="KW-1185">Reference proteome</keyword>
<dbReference type="OrthoDB" id="412286at2759"/>
<organism evidence="2 3">
    <name type="scientific">Nitzschia inconspicua</name>
    <dbReference type="NCBI Taxonomy" id="303405"/>
    <lineage>
        <taxon>Eukaryota</taxon>
        <taxon>Sar</taxon>
        <taxon>Stramenopiles</taxon>
        <taxon>Ochrophyta</taxon>
        <taxon>Bacillariophyta</taxon>
        <taxon>Bacillariophyceae</taxon>
        <taxon>Bacillariophycidae</taxon>
        <taxon>Bacillariales</taxon>
        <taxon>Bacillariaceae</taxon>
        <taxon>Nitzschia</taxon>
    </lineage>
</organism>
<feature type="region of interest" description="Disordered" evidence="1">
    <location>
        <begin position="19"/>
        <end position="38"/>
    </location>
</feature>